<dbReference type="AlphaFoldDB" id="A0A8S3SN64"/>
<evidence type="ECO:0000313" key="1">
    <source>
        <dbReference type="EMBL" id="CAG2219533.1"/>
    </source>
</evidence>
<dbReference type="Gene3D" id="3.40.50.300">
    <property type="entry name" value="P-loop containing nucleotide triphosphate hydrolases"/>
    <property type="match status" value="1"/>
</dbReference>
<dbReference type="OrthoDB" id="10495929at2759"/>
<comment type="caution">
    <text evidence="1">The sequence shown here is derived from an EMBL/GenBank/DDBJ whole genome shotgun (WGS) entry which is preliminary data.</text>
</comment>
<keyword evidence="2" id="KW-1185">Reference proteome</keyword>
<evidence type="ECO:0000313" key="2">
    <source>
        <dbReference type="Proteomes" id="UP000683360"/>
    </source>
</evidence>
<accession>A0A8S3SN64</accession>
<dbReference type="EMBL" id="CAJPWZ010001632">
    <property type="protein sequence ID" value="CAG2219533.1"/>
    <property type="molecule type" value="Genomic_DNA"/>
</dbReference>
<reference evidence="1" key="1">
    <citation type="submission" date="2021-03" db="EMBL/GenBank/DDBJ databases">
        <authorList>
            <person name="Bekaert M."/>
        </authorList>
    </citation>
    <scope>NUCLEOTIDE SEQUENCE</scope>
</reference>
<protein>
    <submittedName>
        <fullName evidence="1">Uncharacterized protein</fullName>
    </submittedName>
</protein>
<gene>
    <name evidence="1" type="ORF">MEDL_33098</name>
</gene>
<dbReference type="InterPro" id="IPR027417">
    <property type="entry name" value="P-loop_NTPase"/>
</dbReference>
<proteinExistence type="predicted"/>
<dbReference type="Proteomes" id="UP000683360">
    <property type="component" value="Unassembled WGS sequence"/>
</dbReference>
<name>A0A8S3SN64_MYTED</name>
<organism evidence="1 2">
    <name type="scientific">Mytilus edulis</name>
    <name type="common">Blue mussel</name>
    <dbReference type="NCBI Taxonomy" id="6550"/>
    <lineage>
        <taxon>Eukaryota</taxon>
        <taxon>Metazoa</taxon>
        <taxon>Spiralia</taxon>
        <taxon>Lophotrochozoa</taxon>
        <taxon>Mollusca</taxon>
        <taxon>Bivalvia</taxon>
        <taxon>Autobranchia</taxon>
        <taxon>Pteriomorphia</taxon>
        <taxon>Mytilida</taxon>
        <taxon>Mytiloidea</taxon>
        <taxon>Mytilidae</taxon>
        <taxon>Mytilinae</taxon>
        <taxon>Mytilus</taxon>
    </lineage>
</organism>
<sequence>MLFHFLGQKNHWLLQHRNSMKDHDADQSEEQCQLVNLQNESNEPPKKAIKVGFTPNVSHYSMKDPDADQSEEQCQLVNSQNESNEPPKKAIKVDLKNSKKKFEWKESTKGYAFISEMCEKLNYKRGQHVKDTIFRTGVKQGYWVSVSALITGVFDEQETVDGTSKEKKKIIIADSTSAMPLYPTATVAKIPIHVSSADTTIEIHVSTKPKDATPQSAATSKTITKDQDKSTSYYMHSTIPPTTASAENDIGWSRLRDLCPSEEPDEEDGLSYFPSLQKVRRRGQFISDKKRPRMKDDVCSKLSKGHPSLLPGVFTLFCPHGGVLIGNMERYIDDVMKKLGNLQIKEAQKTEDSTKKHTGLVILPLKALMKDTISSLREHNIPAYGLLEDAEKDLAGIGDGLASILFTSPEAIPVKFWRDVIKI</sequence>